<reference evidence="2" key="1">
    <citation type="submission" date="2021-01" db="EMBL/GenBank/DDBJ databases">
        <authorList>
            <consortium name="Genoscope - CEA"/>
            <person name="William W."/>
        </authorList>
    </citation>
    <scope>NUCLEOTIDE SEQUENCE</scope>
</reference>
<keyword evidence="3" id="KW-1185">Reference proteome</keyword>
<dbReference type="AlphaFoldDB" id="A0A8S1NAU3"/>
<evidence type="ECO:0000256" key="1">
    <source>
        <dbReference type="SAM" id="MobiDB-lite"/>
    </source>
</evidence>
<feature type="compositionally biased region" description="Acidic residues" evidence="1">
    <location>
        <begin position="928"/>
        <end position="943"/>
    </location>
</feature>
<feature type="compositionally biased region" description="Low complexity" evidence="1">
    <location>
        <begin position="458"/>
        <end position="503"/>
    </location>
</feature>
<evidence type="ECO:0000313" key="2">
    <source>
        <dbReference type="EMBL" id="CAD8089748.1"/>
    </source>
</evidence>
<evidence type="ECO:0000313" key="3">
    <source>
        <dbReference type="Proteomes" id="UP000692954"/>
    </source>
</evidence>
<dbReference type="OrthoDB" id="304005at2759"/>
<dbReference type="Proteomes" id="UP000692954">
    <property type="component" value="Unassembled WGS sequence"/>
</dbReference>
<accession>A0A8S1NAU3</accession>
<protein>
    <submittedName>
        <fullName evidence="2">Uncharacterized protein</fullName>
    </submittedName>
</protein>
<gene>
    <name evidence="2" type="ORF">PSON_ATCC_30995.1.T0540289</name>
</gene>
<proteinExistence type="predicted"/>
<dbReference type="EMBL" id="CAJJDN010000054">
    <property type="protein sequence ID" value="CAD8089748.1"/>
    <property type="molecule type" value="Genomic_DNA"/>
</dbReference>
<feature type="region of interest" description="Disordered" evidence="1">
    <location>
        <begin position="928"/>
        <end position="953"/>
    </location>
</feature>
<comment type="caution">
    <text evidence="2">The sequence shown here is derived from an EMBL/GenBank/DDBJ whole genome shotgun (WGS) entry which is preliminary data.</text>
</comment>
<organism evidence="2 3">
    <name type="scientific">Paramecium sonneborni</name>
    <dbReference type="NCBI Taxonomy" id="65129"/>
    <lineage>
        <taxon>Eukaryota</taxon>
        <taxon>Sar</taxon>
        <taxon>Alveolata</taxon>
        <taxon>Ciliophora</taxon>
        <taxon>Intramacronucleata</taxon>
        <taxon>Oligohymenophorea</taxon>
        <taxon>Peniculida</taxon>
        <taxon>Parameciidae</taxon>
        <taxon>Paramecium</taxon>
    </lineage>
</organism>
<feature type="compositionally biased region" description="Low complexity" evidence="1">
    <location>
        <begin position="512"/>
        <end position="542"/>
    </location>
</feature>
<feature type="region of interest" description="Disordered" evidence="1">
    <location>
        <begin position="458"/>
        <end position="557"/>
    </location>
</feature>
<name>A0A8S1NAU3_9CILI</name>
<sequence length="1217" mass="143915">MQFYNNLKQKLQEGKKGFSLSPDKGLSITQNKPPLVESRSIWNKNVYFVPKWEKRDIKHVESNNHTPFPIRNYINYVQQHSEGFSNSLNLDFFKHIIRHFAVNQWWIDQTKIFKSTIPINILQTPEIIQQNNQIYQLLIQKSNDDLNFYNTILSNTKPPQIPIPEKQLQEYKSSITYQVLDFNATQKFQNQSLFQLQDIFIKRIIQLLSERGLSGLGYYDYLTFQKIVEDQKQGICDAQTFLKVLEIKRLFNQINLNSLQNQSITNQINSQNQNIQSQNTLKFRRWNQEKVLLSNEIQDLANYVGLDINLKRARKNYELNKTEQQFNELIIIGDQISSNAQKIILDTQSKFSKGEQEVFQSSEQFQQFKVSSQNQQTNGLVDQFKSQLGFLQDKTDIDFNMESSENQFNLQNERIDNQKQKSQERQITDKISKQTQIDKFDSSFHSPQKHLQDKLLQNPNQFSQPNPNQLSLSNPNQLSLPNSNQLSLPNSNQFSQSNPNQLSKLQSTQKVNQNISPQKKIIQIPKSNSNSNSKPKNSQKSQEQYQKYHKNSNQRFKDRRLEEQNRKLSRNLQSQLSQQSLRSYEDYLNPIELENISSNNLPINLSHNYHTQNEIKQNLSSHQNRQSQIITSYNSISLHQDRKKVNDENDVQLMIEFIKKNKKYQTELQDKLFNKDSKNLQGEDLEEFQSNRNLIQQIDINQINESQNSSDDIDHIQSLAQKEVKSLHPQYQDSEIHNSMPESISNNTTARTLRNTSNQNYVHPIKNKFENLEDQNNDKHEQLQTINEISRKISPILVRQTSIKNYKKSSEQKQLQKPIKDFQEEKQFNQVNLVNSPDIIIQSEVKQEEISNNMYSQKSIDLPSVKIRNTLGITEKSKSQLKSSTNFTDQNKQIIKDQQKIEITSKFLDTQQENKRNKNKFYNREVFDDPMEDESDQEQENDEAEKINNPINKEYKKKKKAKLQQLSTSKQERIEDHKRYLQFLKQELKEMLDKKVNLKEIKEHINIILSEIGGISLDQDLDYYIQLYKSRAQELSQVNVESHEIRFQNQQPICELKLKREIKGLKFAKDCDRITKLKPVDYEDIIESQNQIQIEEEQKDFQEYQTYHYSPQFRYEQKPSPLQTDLIQVSLDVTRSQTPNKRRLYRTNPRFESDFTINRFKKKSSNKNTKQQKYQKQTQPIMMKKDPLNDNFPYLHKYKPELLKTILEARINLEQLI</sequence>